<evidence type="ECO:0000313" key="9">
    <source>
        <dbReference type="EMBL" id="JAS49521.1"/>
    </source>
</evidence>
<evidence type="ECO:0000259" key="8">
    <source>
        <dbReference type="PROSITE" id="PS50217"/>
    </source>
</evidence>
<feature type="coiled-coil region" evidence="7">
    <location>
        <begin position="86"/>
        <end position="141"/>
    </location>
</feature>
<reference evidence="9" key="1">
    <citation type="submission" date="2015-11" db="EMBL/GenBank/DDBJ databases">
        <title>De novo transcriptome assembly of four potential Pierce s Disease insect vectors from Arizona vineyards.</title>
        <authorList>
            <person name="Tassone E.E."/>
        </authorList>
    </citation>
    <scope>NUCLEOTIDE SEQUENCE</scope>
</reference>
<feature type="domain" description="BZIP" evidence="8">
    <location>
        <begin position="75"/>
        <end position="138"/>
    </location>
</feature>
<dbReference type="InterPro" id="IPR052470">
    <property type="entry name" value="ER_Stress-Reg_TF"/>
</dbReference>
<dbReference type="PROSITE" id="PS50217">
    <property type="entry name" value="BZIP"/>
    <property type="match status" value="1"/>
</dbReference>
<dbReference type="Gene3D" id="1.20.5.170">
    <property type="match status" value="1"/>
</dbReference>
<dbReference type="SUPFAM" id="SSF57959">
    <property type="entry name" value="Leucine zipper domain"/>
    <property type="match status" value="1"/>
</dbReference>
<dbReference type="InterPro" id="IPR046347">
    <property type="entry name" value="bZIP_sf"/>
</dbReference>
<evidence type="ECO:0000256" key="6">
    <source>
        <dbReference type="ARBA" id="ARBA00040165"/>
    </source>
</evidence>
<dbReference type="PROSITE" id="PS00036">
    <property type="entry name" value="BZIP_BASIC"/>
    <property type="match status" value="1"/>
</dbReference>
<dbReference type="Pfam" id="PF00170">
    <property type="entry name" value="bZIP_1"/>
    <property type="match status" value="1"/>
</dbReference>
<keyword evidence="5" id="KW-0539">Nucleus</keyword>
<gene>
    <name evidence="9" type="ORF">g.23974</name>
</gene>
<keyword evidence="7" id="KW-0175">Coiled coil</keyword>
<dbReference type="InterPro" id="IPR004827">
    <property type="entry name" value="bZIP"/>
</dbReference>
<evidence type="ECO:0000256" key="3">
    <source>
        <dbReference type="ARBA" id="ARBA00023125"/>
    </source>
</evidence>
<accession>A0A1B6FH45</accession>
<dbReference type="GO" id="GO:0005634">
    <property type="term" value="C:nucleus"/>
    <property type="evidence" value="ECO:0007669"/>
    <property type="project" value="UniProtKB-ARBA"/>
</dbReference>
<name>A0A1B6FH45_9HEMI</name>
<evidence type="ECO:0000256" key="5">
    <source>
        <dbReference type="ARBA" id="ARBA00023242"/>
    </source>
</evidence>
<keyword evidence="4" id="KW-0804">Transcription</keyword>
<dbReference type="PANTHER" id="PTHR46542:SF1">
    <property type="entry name" value="X-BOX BINDING PROTEIN 1"/>
    <property type="match status" value="1"/>
</dbReference>
<dbReference type="GO" id="GO:0000981">
    <property type="term" value="F:DNA-binding transcription factor activity, RNA polymerase II-specific"/>
    <property type="evidence" value="ECO:0007669"/>
    <property type="project" value="TreeGrafter"/>
</dbReference>
<keyword evidence="3" id="KW-0238">DNA-binding</keyword>
<dbReference type="EMBL" id="GECZ01020248">
    <property type="protein sequence ID" value="JAS49521.1"/>
    <property type="molecule type" value="Transcribed_RNA"/>
</dbReference>
<evidence type="ECO:0000256" key="1">
    <source>
        <dbReference type="ARBA" id="ARBA00022843"/>
    </source>
</evidence>
<protein>
    <recommendedName>
        <fullName evidence="6">X-box-binding protein 1</fullName>
    </recommendedName>
</protein>
<evidence type="ECO:0000256" key="7">
    <source>
        <dbReference type="SAM" id="Coils"/>
    </source>
</evidence>
<dbReference type="PANTHER" id="PTHR46542">
    <property type="entry name" value="X-BOX BINDING PROTEIN 1"/>
    <property type="match status" value="1"/>
</dbReference>
<dbReference type="GO" id="GO:0000977">
    <property type="term" value="F:RNA polymerase II transcription regulatory region sequence-specific DNA binding"/>
    <property type="evidence" value="ECO:0007669"/>
    <property type="project" value="TreeGrafter"/>
</dbReference>
<keyword evidence="1" id="KW-0832">Ubl conjugation</keyword>
<dbReference type="SMART" id="SM00338">
    <property type="entry name" value="BRLZ"/>
    <property type="match status" value="1"/>
</dbReference>
<dbReference type="CDD" id="cd14691">
    <property type="entry name" value="bZIP_XBP1"/>
    <property type="match status" value="1"/>
</dbReference>
<evidence type="ECO:0000256" key="2">
    <source>
        <dbReference type="ARBA" id="ARBA00023015"/>
    </source>
</evidence>
<proteinExistence type="predicted"/>
<dbReference type="AlphaFoldDB" id="A0A1B6FH45"/>
<sequence length="249" mass="27997">MLSSRNMAKTIILKSPDSDKVREVIVTSVLLPKSENEINRTATKYFGNNEDFALNLGVVMEKRVCKRRLDHLTIEEKILRKKLKNREAAQTSRDRKKARLEELEASVVQLQNENEVLHEEVRSLKDDKESLLRENARLTEEVWRLSVVGGGDGPAVSSPLPQGASPPPALLPTLHPSPRFLLLSLLALILSCWTIGTGSTRSPSLLSSKNLNSLPILSLLKLIVLKKQNHRKKVWWGRRQKAWNPVGPA</sequence>
<keyword evidence="2" id="KW-0805">Transcription regulation</keyword>
<organism evidence="9">
    <name type="scientific">Cuerna arida</name>
    <dbReference type="NCBI Taxonomy" id="1464854"/>
    <lineage>
        <taxon>Eukaryota</taxon>
        <taxon>Metazoa</taxon>
        <taxon>Ecdysozoa</taxon>
        <taxon>Arthropoda</taxon>
        <taxon>Hexapoda</taxon>
        <taxon>Insecta</taxon>
        <taxon>Pterygota</taxon>
        <taxon>Neoptera</taxon>
        <taxon>Paraneoptera</taxon>
        <taxon>Hemiptera</taxon>
        <taxon>Auchenorrhyncha</taxon>
        <taxon>Membracoidea</taxon>
        <taxon>Cicadellidae</taxon>
        <taxon>Cicadellinae</taxon>
        <taxon>Proconiini</taxon>
        <taxon>Cuerna</taxon>
    </lineage>
</organism>
<evidence type="ECO:0000256" key="4">
    <source>
        <dbReference type="ARBA" id="ARBA00023163"/>
    </source>
</evidence>